<dbReference type="Proteomes" id="UP000582643">
    <property type="component" value="Unassembled WGS sequence"/>
</dbReference>
<protein>
    <submittedName>
        <fullName evidence="2">Transcriptional regulator with XRE-family HTH domain</fullName>
    </submittedName>
</protein>
<dbReference type="Gene3D" id="1.10.260.40">
    <property type="entry name" value="lambda repressor-like DNA-binding domains"/>
    <property type="match status" value="1"/>
</dbReference>
<comment type="caution">
    <text evidence="2">The sequence shown here is derived from an EMBL/GenBank/DDBJ whole genome shotgun (WGS) entry which is preliminary data.</text>
</comment>
<organism evidence="2 3">
    <name type="scientific">Streptomyces nymphaeiformis</name>
    <dbReference type="NCBI Taxonomy" id="2663842"/>
    <lineage>
        <taxon>Bacteria</taxon>
        <taxon>Bacillati</taxon>
        <taxon>Actinomycetota</taxon>
        <taxon>Actinomycetes</taxon>
        <taxon>Kitasatosporales</taxon>
        <taxon>Streptomycetaceae</taxon>
        <taxon>Streptomyces</taxon>
    </lineage>
</organism>
<dbReference type="SUPFAM" id="SSF47413">
    <property type="entry name" value="lambda repressor-like DNA-binding domains"/>
    <property type="match status" value="1"/>
</dbReference>
<dbReference type="AlphaFoldDB" id="A0A7W7UA87"/>
<name>A0A7W7UA87_9ACTN</name>
<evidence type="ECO:0000259" key="1">
    <source>
        <dbReference type="PROSITE" id="PS50943"/>
    </source>
</evidence>
<proteinExistence type="predicted"/>
<evidence type="ECO:0000313" key="3">
    <source>
        <dbReference type="Proteomes" id="UP000582643"/>
    </source>
</evidence>
<dbReference type="SMART" id="SM00530">
    <property type="entry name" value="HTH_XRE"/>
    <property type="match status" value="1"/>
</dbReference>
<sequence>MLNRTVDGRKVRDLRRRRGLSVVAVAEAAGCSKWMIYKIETGANQPSPRVYAGMRDVLKATESQLLRGRRAR</sequence>
<evidence type="ECO:0000313" key="2">
    <source>
        <dbReference type="EMBL" id="MBB4987461.1"/>
    </source>
</evidence>
<dbReference type="EMBL" id="JACHJY010000023">
    <property type="protein sequence ID" value="MBB4987461.1"/>
    <property type="molecule type" value="Genomic_DNA"/>
</dbReference>
<dbReference type="Pfam" id="PF13560">
    <property type="entry name" value="HTH_31"/>
    <property type="match status" value="1"/>
</dbReference>
<dbReference type="InterPro" id="IPR001387">
    <property type="entry name" value="Cro/C1-type_HTH"/>
</dbReference>
<dbReference type="PROSITE" id="PS50943">
    <property type="entry name" value="HTH_CROC1"/>
    <property type="match status" value="1"/>
</dbReference>
<reference evidence="2 3" key="1">
    <citation type="submission" date="2020-08" db="EMBL/GenBank/DDBJ databases">
        <title>Genomic Encyclopedia of Type Strains, Phase III (KMG-III): the genomes of soil and plant-associated and newly described type strains.</title>
        <authorList>
            <person name="Whitman W."/>
        </authorList>
    </citation>
    <scope>NUCLEOTIDE SEQUENCE [LARGE SCALE GENOMIC DNA]</scope>
    <source>
        <strain evidence="2 3">SFB5A</strain>
    </source>
</reference>
<dbReference type="GO" id="GO:0003677">
    <property type="term" value="F:DNA binding"/>
    <property type="evidence" value="ECO:0007669"/>
    <property type="project" value="InterPro"/>
</dbReference>
<dbReference type="CDD" id="cd00093">
    <property type="entry name" value="HTH_XRE"/>
    <property type="match status" value="1"/>
</dbReference>
<gene>
    <name evidence="2" type="ORF">GGE06_008434</name>
</gene>
<dbReference type="InterPro" id="IPR010982">
    <property type="entry name" value="Lambda_DNA-bd_dom_sf"/>
</dbReference>
<dbReference type="RefSeq" id="WP_184933247.1">
    <property type="nucleotide sequence ID" value="NZ_JACHJY010000023.1"/>
</dbReference>
<keyword evidence="3" id="KW-1185">Reference proteome</keyword>
<feature type="domain" description="HTH cro/C1-type" evidence="1">
    <location>
        <begin position="11"/>
        <end position="65"/>
    </location>
</feature>
<accession>A0A7W7UA87</accession>